<evidence type="ECO:0000256" key="7">
    <source>
        <dbReference type="ARBA" id="ARBA00032129"/>
    </source>
</evidence>
<reference evidence="9" key="1">
    <citation type="submission" date="2020-06" db="EMBL/GenBank/DDBJ databases">
        <authorList>
            <consortium name="Plant Systems Biology data submission"/>
        </authorList>
    </citation>
    <scope>NUCLEOTIDE SEQUENCE</scope>
    <source>
        <strain evidence="9">D6</strain>
    </source>
</reference>
<dbReference type="InterPro" id="IPR032801">
    <property type="entry name" value="PXL2A/B/C"/>
</dbReference>
<feature type="compositionally biased region" description="Low complexity" evidence="8">
    <location>
        <begin position="248"/>
        <end position="264"/>
    </location>
</feature>
<protein>
    <recommendedName>
        <fullName evidence="5">Peroxiredoxin-like 2A</fullName>
    </recommendedName>
    <alternativeName>
        <fullName evidence="7">Peroxiredoxin-like 2 activated in M-CSF stimulated monocytes</fullName>
    </alternativeName>
    <alternativeName>
        <fullName evidence="6">Redox-regulatory protein FAM213A</fullName>
    </alternativeName>
</protein>
<evidence type="ECO:0000256" key="2">
    <source>
        <dbReference type="ARBA" id="ARBA00022490"/>
    </source>
</evidence>
<evidence type="ECO:0000256" key="3">
    <source>
        <dbReference type="ARBA" id="ARBA00023284"/>
    </source>
</evidence>
<evidence type="ECO:0000256" key="1">
    <source>
        <dbReference type="ARBA" id="ARBA00004496"/>
    </source>
</evidence>
<dbReference type="Gene3D" id="3.40.30.10">
    <property type="entry name" value="Glutaredoxin"/>
    <property type="match status" value="1"/>
</dbReference>
<dbReference type="Pfam" id="PF13911">
    <property type="entry name" value="AhpC-TSA_2"/>
    <property type="match status" value="1"/>
</dbReference>
<gene>
    <name evidence="9" type="ORF">SEMRO_120_G058460.1</name>
</gene>
<organism evidence="9 10">
    <name type="scientific">Seminavis robusta</name>
    <dbReference type="NCBI Taxonomy" id="568900"/>
    <lineage>
        <taxon>Eukaryota</taxon>
        <taxon>Sar</taxon>
        <taxon>Stramenopiles</taxon>
        <taxon>Ochrophyta</taxon>
        <taxon>Bacillariophyta</taxon>
        <taxon>Bacillariophyceae</taxon>
        <taxon>Bacillariophycidae</taxon>
        <taxon>Naviculales</taxon>
        <taxon>Naviculaceae</taxon>
        <taxon>Seminavis</taxon>
    </lineage>
</organism>
<dbReference type="OrthoDB" id="40962at2759"/>
<evidence type="ECO:0000256" key="6">
    <source>
        <dbReference type="ARBA" id="ARBA00032058"/>
    </source>
</evidence>
<sequence>MSTAIISNLPQELPHELGMLKVRESASTSATEASDTSERTDGVDESYKVKTKALYNIPLRRVNPSFGVVNVANSTTDLKSMTIKERRDVGANVTVLFAVRTPGCAGCREHGLQLSELAKQDKKIALVGAVKEAGVDDQALVDFYEEYFHHPMYKDDHWKIFHAMGGKKVCKFQLMKRAYSLFRRTRGKGIESNVGCGDFWTKGGVMIFNKKGELKYTQYERFGKEFDMDAIRKAIQQIRSEQRKQMDSSATTHTSSATQHAWDW</sequence>
<dbReference type="PANTHER" id="PTHR28630">
    <property type="match status" value="1"/>
</dbReference>
<dbReference type="GO" id="GO:0005737">
    <property type="term" value="C:cytoplasm"/>
    <property type="evidence" value="ECO:0007669"/>
    <property type="project" value="UniProtKB-SubCell"/>
</dbReference>
<dbReference type="EMBL" id="CAICTM010000119">
    <property type="protein sequence ID" value="CAB9501852.1"/>
    <property type="molecule type" value="Genomic_DNA"/>
</dbReference>
<evidence type="ECO:0000313" key="10">
    <source>
        <dbReference type="Proteomes" id="UP001153069"/>
    </source>
</evidence>
<comment type="subcellular location">
    <subcellularLocation>
        <location evidence="1">Cytoplasm</location>
    </subcellularLocation>
</comment>
<evidence type="ECO:0000256" key="4">
    <source>
        <dbReference type="ARBA" id="ARBA00023787"/>
    </source>
</evidence>
<keyword evidence="10" id="KW-1185">Reference proteome</keyword>
<dbReference type="InterPro" id="IPR036249">
    <property type="entry name" value="Thioredoxin-like_sf"/>
</dbReference>
<dbReference type="SUPFAM" id="SSF52833">
    <property type="entry name" value="Thioredoxin-like"/>
    <property type="match status" value="1"/>
</dbReference>
<comment type="caution">
    <text evidence="9">The sequence shown here is derived from an EMBL/GenBank/DDBJ whole genome shotgun (WGS) entry which is preliminary data.</text>
</comment>
<comment type="similarity">
    <text evidence="4">Belongs to the peroxiredoxin-like PRXL2 family. PRXL2A subfamily.</text>
</comment>
<keyword evidence="3" id="KW-0676">Redox-active center</keyword>
<accession>A0A9N8H6S1</accession>
<name>A0A9N8H6S1_9STRA</name>
<evidence type="ECO:0000256" key="8">
    <source>
        <dbReference type="SAM" id="MobiDB-lite"/>
    </source>
</evidence>
<proteinExistence type="inferred from homology"/>
<evidence type="ECO:0000256" key="5">
    <source>
        <dbReference type="ARBA" id="ARBA00023849"/>
    </source>
</evidence>
<feature type="compositionally biased region" description="Low complexity" evidence="8">
    <location>
        <begin position="25"/>
        <end position="34"/>
    </location>
</feature>
<feature type="region of interest" description="Disordered" evidence="8">
    <location>
        <begin position="241"/>
        <end position="264"/>
    </location>
</feature>
<feature type="region of interest" description="Disordered" evidence="8">
    <location>
        <begin position="24"/>
        <end position="44"/>
    </location>
</feature>
<dbReference type="PANTHER" id="PTHR28630:SF31">
    <property type="entry name" value="PEROXIREDOXIN-LIKE 2A"/>
    <property type="match status" value="1"/>
</dbReference>
<dbReference type="AlphaFoldDB" id="A0A9N8H6S1"/>
<dbReference type="Proteomes" id="UP001153069">
    <property type="component" value="Unassembled WGS sequence"/>
</dbReference>
<evidence type="ECO:0000313" key="9">
    <source>
        <dbReference type="EMBL" id="CAB9501852.1"/>
    </source>
</evidence>
<keyword evidence="2" id="KW-0963">Cytoplasm</keyword>